<dbReference type="EnsemblMetazoa" id="GBRI020134-RA">
    <property type="protein sequence ID" value="GBRI020134-PA"/>
    <property type="gene ID" value="GBRI020134"/>
</dbReference>
<dbReference type="Proteomes" id="UP000091820">
    <property type="component" value="Unassembled WGS sequence"/>
</dbReference>
<dbReference type="VEuPathDB" id="VectorBase:GBRI020134"/>
<dbReference type="InterPro" id="IPR015806">
    <property type="entry name" value="Pyrv_Knase_insert_dom_sf"/>
</dbReference>
<dbReference type="PANTHER" id="PTHR11817">
    <property type="entry name" value="PYRUVATE KINASE"/>
    <property type="match status" value="1"/>
</dbReference>
<feature type="domain" description="Pyruvate kinase C-terminal" evidence="2">
    <location>
        <begin position="510"/>
        <end position="618"/>
    </location>
</feature>
<protein>
    <recommendedName>
        <fullName evidence="2">Pyruvate kinase C-terminal domain-containing protein</fullName>
    </recommendedName>
</protein>
<dbReference type="InterPro" id="IPR015795">
    <property type="entry name" value="Pyrv_Knase_C"/>
</dbReference>
<dbReference type="InterPro" id="IPR001697">
    <property type="entry name" value="Pyr_Knase"/>
</dbReference>
<keyword evidence="4" id="KW-1185">Reference proteome</keyword>
<organism evidence="3 4">
    <name type="scientific">Glossina brevipalpis</name>
    <dbReference type="NCBI Taxonomy" id="37001"/>
    <lineage>
        <taxon>Eukaryota</taxon>
        <taxon>Metazoa</taxon>
        <taxon>Ecdysozoa</taxon>
        <taxon>Arthropoda</taxon>
        <taxon>Hexapoda</taxon>
        <taxon>Insecta</taxon>
        <taxon>Pterygota</taxon>
        <taxon>Neoptera</taxon>
        <taxon>Endopterygota</taxon>
        <taxon>Diptera</taxon>
        <taxon>Brachycera</taxon>
        <taxon>Muscomorpha</taxon>
        <taxon>Hippoboscoidea</taxon>
        <taxon>Glossinidae</taxon>
        <taxon>Glossina</taxon>
    </lineage>
</organism>
<evidence type="ECO:0000256" key="1">
    <source>
        <dbReference type="SAM" id="Coils"/>
    </source>
</evidence>
<feature type="coiled-coil region" evidence="1">
    <location>
        <begin position="96"/>
        <end position="123"/>
    </location>
</feature>
<evidence type="ECO:0000313" key="3">
    <source>
        <dbReference type="EnsemblMetazoa" id="GBRI020134-PA"/>
    </source>
</evidence>
<dbReference type="Gene3D" id="2.40.33.10">
    <property type="entry name" value="PK beta-barrel domain-like"/>
    <property type="match status" value="1"/>
</dbReference>
<dbReference type="Gene3D" id="3.40.1380.20">
    <property type="entry name" value="Pyruvate kinase, C-terminal domain"/>
    <property type="match status" value="1"/>
</dbReference>
<accession>A0A1A9WHL7</accession>
<dbReference type="GO" id="GO:0000287">
    <property type="term" value="F:magnesium ion binding"/>
    <property type="evidence" value="ECO:0007669"/>
    <property type="project" value="InterPro"/>
</dbReference>
<dbReference type="SUPFAM" id="SSF52935">
    <property type="entry name" value="PK C-terminal domain-like"/>
    <property type="match status" value="1"/>
</dbReference>
<dbReference type="SUPFAM" id="SSF50800">
    <property type="entry name" value="PK beta-barrel domain-like"/>
    <property type="match status" value="1"/>
</dbReference>
<dbReference type="AlphaFoldDB" id="A0A1A9WHL7"/>
<dbReference type="GO" id="GO:0030955">
    <property type="term" value="F:potassium ion binding"/>
    <property type="evidence" value="ECO:0007669"/>
    <property type="project" value="InterPro"/>
</dbReference>
<evidence type="ECO:0000259" key="2">
    <source>
        <dbReference type="Pfam" id="PF02887"/>
    </source>
</evidence>
<evidence type="ECO:0000313" key="4">
    <source>
        <dbReference type="Proteomes" id="UP000091820"/>
    </source>
</evidence>
<dbReference type="GO" id="GO:0004743">
    <property type="term" value="F:pyruvate kinase activity"/>
    <property type="evidence" value="ECO:0007669"/>
    <property type="project" value="InterPro"/>
</dbReference>
<sequence>MNILAKEEGKDFLEENLIMEISSQIVDEQLGLLSQKLKFSAAAVDLERMNFAREKLNYLQQQYVMQQIFTGKRQPSGITGSFLKLNKKLQILQSSSSEALSMLDEENEEIEEIEEEETCAELQDDAWLGFFKGFKILSEDEELCLSENKQCIDISDYDPKALDSLLHAGVRCFTFDLFKGTGLENQKNILRLRENELSISRESGFPVMTTLFGMLSPRLQFTGILEPADAIISLEKGHALILTYRREYSIHSSATIVFVNARFLIDDCKVNDFILIGPTIQVKIEAIIKSELHCTVMEPGLLRSRLPVRFPGRCNRTSVSLEELEDITFAREVGVQVLISYTPGNRQYYGELNKTLSLLNCEDIRLGTRIVINEIKEEYDEDLNWIADSYDVFLLELTMTQRPDECRDREISEISTDILELSSGVVNFIKKLYDMRKPIILNASLIAERRLFVHPSCLNEIFFYPDRYLFRNGRTENSFYFLFLQNAYFKQLASIQFARPFYDKSLTGSDTMARSCVATAEENDAQAFIVYSITPDMSITISHFRPSAPIVFVTDIRSASDYISMYHNIILLYYSSQDTDINHAESSYRGLVYGLAYLKSRRIISKDKKVVLVYTYEEGAKFPDRYTTFKFPATDFAENLKKVLKCILLWSRVNLGVEEKRTCALSV</sequence>
<dbReference type="InterPro" id="IPR036918">
    <property type="entry name" value="Pyrv_Knase_C_sf"/>
</dbReference>
<proteinExistence type="predicted"/>
<keyword evidence="1" id="KW-0175">Coiled coil</keyword>
<name>A0A1A9WHL7_9MUSC</name>
<dbReference type="Pfam" id="PF02887">
    <property type="entry name" value="PK_C"/>
    <property type="match status" value="1"/>
</dbReference>
<dbReference type="InterPro" id="IPR011037">
    <property type="entry name" value="Pyrv_Knase-like_insert_dom_sf"/>
</dbReference>
<reference evidence="4" key="1">
    <citation type="submission" date="2014-03" db="EMBL/GenBank/DDBJ databases">
        <authorList>
            <person name="Aksoy S."/>
            <person name="Warren W."/>
            <person name="Wilson R.K."/>
        </authorList>
    </citation>
    <scope>NUCLEOTIDE SEQUENCE [LARGE SCALE GENOMIC DNA]</scope>
    <source>
        <strain evidence="4">IAEA</strain>
    </source>
</reference>
<reference evidence="3" key="2">
    <citation type="submission" date="2020-05" db="UniProtKB">
        <authorList>
            <consortium name="EnsemblMetazoa"/>
        </authorList>
    </citation>
    <scope>IDENTIFICATION</scope>
    <source>
        <strain evidence="3">IAEA</strain>
    </source>
</reference>
<dbReference type="STRING" id="37001.A0A1A9WHL7"/>